<dbReference type="AlphaFoldDB" id="Q6D790"/>
<dbReference type="HOGENOM" id="CLU_057683_0_0_6"/>
<dbReference type="STRING" id="218491.ECA1435"/>
<feature type="transmembrane region" description="Helical" evidence="1">
    <location>
        <begin position="60"/>
        <end position="82"/>
    </location>
</feature>
<feature type="transmembrane region" description="Helical" evidence="1">
    <location>
        <begin position="102"/>
        <end position="121"/>
    </location>
</feature>
<feature type="transmembrane region" description="Helical" evidence="1">
    <location>
        <begin position="142"/>
        <end position="161"/>
    </location>
</feature>
<name>Q6D790_PECAS</name>
<feature type="transmembrane region" description="Helical" evidence="1">
    <location>
        <begin position="5"/>
        <end position="21"/>
    </location>
</feature>
<feature type="transmembrane region" description="Helical" evidence="1">
    <location>
        <begin position="27"/>
        <end position="48"/>
    </location>
</feature>
<keyword evidence="3" id="KW-1185">Reference proteome</keyword>
<dbReference type="eggNOG" id="ENOG50327N8">
    <property type="taxonomic scope" value="Bacteria"/>
</dbReference>
<protein>
    <submittedName>
        <fullName evidence="2">O-antigen polymerase</fullName>
    </submittedName>
</protein>
<keyword evidence="1" id="KW-0472">Membrane</keyword>
<sequence>MKIVFILSSLFIWSILYYFVYKRSKSIVNIFTPLVFMIVPQYFIFEFFYEYYIGSSYSNLSYLFIYLCYTASFLFLFIGYFFPLKLKDVSNHDVAPINYDKYLIFSILLTVVAFYSFLPIMREFKEYLLTPRIIYERTRTGYGMSFFLSILFSQLAIFLSFYTTSKYRFLSIAIILINLVLIYFHGNKSPLLTVAINYIIYQRYVLNKIISIKKFFIFSAVVSFLIAFIFVFTFGIDFKSAILVMAGYSDYTRNFALLIDSGYEPQFGRLLMESEFFSRIPRAIYPDKPVDFGYFELARRFYSESFYNNQGVPSFGLGDFYADFGFFSIVIISVTYFIKGILLKITVHILKGNKNIYYFIPFAFLCGANLLPIGFGWLFFEHCVLALILYFFLNVRLKTK</sequence>
<dbReference type="PATRIC" id="fig|218491.5.peg.1471"/>
<dbReference type="KEGG" id="eca:ECA1435"/>
<gene>
    <name evidence="2" type="primary">rfc</name>
    <name evidence="2" type="ordered locus">ECA1435</name>
</gene>
<feature type="transmembrane region" description="Helical" evidence="1">
    <location>
        <begin position="355"/>
        <end position="373"/>
    </location>
</feature>
<feature type="transmembrane region" description="Helical" evidence="1">
    <location>
        <begin position="167"/>
        <end position="184"/>
    </location>
</feature>
<dbReference type="EMBL" id="BX950851">
    <property type="protein sequence ID" value="CAG74345.1"/>
    <property type="molecule type" value="Genomic_DNA"/>
</dbReference>
<feature type="transmembrane region" description="Helical" evidence="1">
    <location>
        <begin position="324"/>
        <end position="343"/>
    </location>
</feature>
<dbReference type="Proteomes" id="UP000007966">
    <property type="component" value="Chromosome"/>
</dbReference>
<keyword evidence="1" id="KW-0812">Transmembrane</keyword>
<evidence type="ECO:0000313" key="3">
    <source>
        <dbReference type="Proteomes" id="UP000007966"/>
    </source>
</evidence>
<feature type="transmembrane region" description="Helical" evidence="1">
    <location>
        <begin position="379"/>
        <end position="397"/>
    </location>
</feature>
<organism evidence="2 3">
    <name type="scientific">Pectobacterium atrosepticum (strain SCRI 1043 / ATCC BAA-672)</name>
    <name type="common">Erwinia carotovora subsp. atroseptica</name>
    <dbReference type="NCBI Taxonomy" id="218491"/>
    <lineage>
        <taxon>Bacteria</taxon>
        <taxon>Pseudomonadati</taxon>
        <taxon>Pseudomonadota</taxon>
        <taxon>Gammaproteobacteria</taxon>
        <taxon>Enterobacterales</taxon>
        <taxon>Pectobacteriaceae</taxon>
        <taxon>Pectobacterium</taxon>
    </lineage>
</organism>
<proteinExistence type="predicted"/>
<reference evidence="2" key="1">
    <citation type="submission" date="2004-02" db="EMBL/GenBank/DDBJ databases">
        <title>The genome sequence of the enterobacterial phytopathogen Erwinia carotovora subsp. atroseptica SCRI1043 and functional genomic identification of novel virulence factors.</title>
        <authorList>
            <person name="Bell K.S."/>
            <person name="Sebaihia M."/>
            <person name="Pritchard L."/>
            <person name="Holden M."/>
            <person name="Hyman L.J."/>
            <person name="Holeva M.C."/>
            <person name="Thomson N.R."/>
            <person name="Bentley S.D."/>
            <person name="Churcher C."/>
            <person name="Mungall K."/>
            <person name="Atkin R."/>
            <person name="Bason N."/>
            <person name="Brooks K."/>
            <person name="Chillingworth T."/>
            <person name="Clark K."/>
            <person name="Doggett J."/>
            <person name="Fraser A."/>
            <person name="Hance Z."/>
            <person name="Hauser H."/>
            <person name="Jagels K."/>
            <person name="Moule S."/>
            <person name="Norbertczak H."/>
            <person name="Ormond D."/>
            <person name="Price C."/>
            <person name="Quail M.A."/>
            <person name="Sanders M."/>
            <person name="Walker D."/>
            <person name="Whitehead S."/>
            <person name="Salmond G.P.C."/>
            <person name="Birch P.R.J."/>
            <person name="Barrell B.G."/>
            <person name="Parkhill J."/>
            <person name="Toth I.K."/>
        </authorList>
    </citation>
    <scope>NUCLEOTIDE SEQUENCE</scope>
    <source>
        <strain evidence="2">SCRI1043</strain>
    </source>
</reference>
<evidence type="ECO:0000313" key="2">
    <source>
        <dbReference type="EMBL" id="CAG74345.1"/>
    </source>
</evidence>
<evidence type="ECO:0000256" key="1">
    <source>
        <dbReference type="SAM" id="Phobius"/>
    </source>
</evidence>
<keyword evidence="1" id="KW-1133">Transmembrane helix</keyword>
<accession>Q6D790</accession>
<feature type="transmembrane region" description="Helical" evidence="1">
    <location>
        <begin position="215"/>
        <end position="236"/>
    </location>
</feature>